<dbReference type="RefSeq" id="WP_086742311.1">
    <property type="nucleotide sequence ID" value="NZ_MWPV01000001.1"/>
</dbReference>
<dbReference type="AlphaFoldDB" id="A0A244CTK1"/>
<dbReference type="GO" id="GO:0019346">
    <property type="term" value="P:transsulfuration"/>
    <property type="evidence" value="ECO:0007669"/>
    <property type="project" value="InterPro"/>
</dbReference>
<dbReference type="PROSITE" id="PS00868">
    <property type="entry name" value="CYS_MET_METAB_PP"/>
    <property type="match status" value="1"/>
</dbReference>
<evidence type="ECO:0000256" key="6">
    <source>
        <dbReference type="ARBA" id="ARBA00047517"/>
    </source>
</evidence>
<organism evidence="10 11">
    <name type="scientific">Pseudoalteromonas ulvae</name>
    <dbReference type="NCBI Taxonomy" id="107327"/>
    <lineage>
        <taxon>Bacteria</taxon>
        <taxon>Pseudomonadati</taxon>
        <taxon>Pseudomonadota</taxon>
        <taxon>Gammaproteobacteria</taxon>
        <taxon>Alteromonadales</taxon>
        <taxon>Pseudoalteromonadaceae</taxon>
        <taxon>Pseudoalteromonas</taxon>
    </lineage>
</organism>
<evidence type="ECO:0000256" key="2">
    <source>
        <dbReference type="ARBA" id="ARBA00009077"/>
    </source>
</evidence>
<dbReference type="OrthoDB" id="9805807at2"/>
<comment type="similarity">
    <text evidence="2 9">Belongs to the trans-sulfuration enzymes family.</text>
</comment>
<dbReference type="InterPro" id="IPR015421">
    <property type="entry name" value="PyrdxlP-dep_Trfase_major"/>
</dbReference>
<dbReference type="Gene3D" id="3.40.640.10">
    <property type="entry name" value="Type I PLP-dependent aspartate aminotransferase-like (Major domain)"/>
    <property type="match status" value="1"/>
</dbReference>
<dbReference type="NCBIfam" id="TIGR01324">
    <property type="entry name" value="cysta_beta_ly_B"/>
    <property type="match status" value="1"/>
</dbReference>
<dbReference type="PANTHER" id="PTHR43500:SF1">
    <property type="entry name" value="CYSTATHIONINE BETA-LYASE-RELATED"/>
    <property type="match status" value="1"/>
</dbReference>
<dbReference type="InterPro" id="IPR000277">
    <property type="entry name" value="Cys/Met-Metab_PyrdxlP-dep_enz"/>
</dbReference>
<dbReference type="FunFam" id="3.40.640.10:FF:000046">
    <property type="entry name" value="Cystathionine gamma-lyase"/>
    <property type="match status" value="1"/>
</dbReference>
<dbReference type="InterPro" id="IPR006233">
    <property type="entry name" value="Cys_b_lyase_bac"/>
</dbReference>
<dbReference type="NCBIfam" id="NF006538">
    <property type="entry name" value="PRK09028.1"/>
    <property type="match status" value="1"/>
</dbReference>
<feature type="modified residue" description="N6-(pyridoxal phosphate)lysine" evidence="8">
    <location>
        <position position="209"/>
    </location>
</feature>
<accession>A0A244CTK1</accession>
<evidence type="ECO:0000256" key="5">
    <source>
        <dbReference type="ARBA" id="ARBA00046315"/>
    </source>
</evidence>
<dbReference type="Proteomes" id="UP000194841">
    <property type="component" value="Unassembled WGS sequence"/>
</dbReference>
<evidence type="ECO:0000256" key="7">
    <source>
        <dbReference type="ARBA" id="ARBA00047625"/>
    </source>
</evidence>
<evidence type="ECO:0000313" key="10">
    <source>
        <dbReference type="EMBL" id="OUL58935.1"/>
    </source>
</evidence>
<dbReference type="CDD" id="cd00614">
    <property type="entry name" value="CGS_like"/>
    <property type="match status" value="1"/>
</dbReference>
<protein>
    <submittedName>
        <fullName evidence="10">Cystathionine beta-lyase</fullName>
    </submittedName>
</protein>
<evidence type="ECO:0000256" key="1">
    <source>
        <dbReference type="ARBA" id="ARBA00001933"/>
    </source>
</evidence>
<evidence type="ECO:0000256" key="9">
    <source>
        <dbReference type="RuleBase" id="RU362118"/>
    </source>
</evidence>
<gene>
    <name evidence="10" type="ORF">B1199_01235</name>
</gene>
<comment type="catalytic activity">
    <reaction evidence="7">
        <text>an S-substituted L-cysteine + H2O = a thiol + pyruvate + NH4(+)</text>
        <dbReference type="Rhea" id="RHEA:18121"/>
        <dbReference type="ChEBI" id="CHEBI:15361"/>
        <dbReference type="ChEBI" id="CHEBI:15377"/>
        <dbReference type="ChEBI" id="CHEBI:28938"/>
        <dbReference type="ChEBI" id="CHEBI:29256"/>
        <dbReference type="ChEBI" id="CHEBI:58717"/>
        <dbReference type="EC" id="4.4.1.13"/>
    </reaction>
</comment>
<dbReference type="Gene3D" id="3.90.1150.10">
    <property type="entry name" value="Aspartate Aminotransferase, domain 1"/>
    <property type="match status" value="1"/>
</dbReference>
<comment type="catalytic activity">
    <reaction evidence="6">
        <text>L,L-cystathionine + H2O = L-homocysteine + pyruvate + NH4(+)</text>
        <dbReference type="Rhea" id="RHEA:13965"/>
        <dbReference type="ChEBI" id="CHEBI:15361"/>
        <dbReference type="ChEBI" id="CHEBI:15377"/>
        <dbReference type="ChEBI" id="CHEBI:28938"/>
        <dbReference type="ChEBI" id="CHEBI:58161"/>
        <dbReference type="ChEBI" id="CHEBI:58199"/>
    </reaction>
</comment>
<dbReference type="GO" id="GO:0030170">
    <property type="term" value="F:pyridoxal phosphate binding"/>
    <property type="evidence" value="ECO:0007669"/>
    <property type="project" value="InterPro"/>
</dbReference>
<dbReference type="GO" id="GO:0047804">
    <property type="term" value="F:cysteine-S-conjugate beta-lyase activity"/>
    <property type="evidence" value="ECO:0007669"/>
    <property type="project" value="UniProtKB-EC"/>
</dbReference>
<keyword evidence="11" id="KW-1185">Reference proteome</keyword>
<dbReference type="EMBL" id="MWPV01000001">
    <property type="protein sequence ID" value="OUL58935.1"/>
    <property type="molecule type" value="Genomic_DNA"/>
</dbReference>
<dbReference type="InterPro" id="IPR015422">
    <property type="entry name" value="PyrdxlP-dep_Trfase_small"/>
</dbReference>
<dbReference type="Pfam" id="PF01053">
    <property type="entry name" value="Cys_Met_Meta_PP"/>
    <property type="match status" value="1"/>
</dbReference>
<dbReference type="PANTHER" id="PTHR43500">
    <property type="entry name" value="CYSTATHIONINE BETA-LYASE-RELATED"/>
    <property type="match status" value="1"/>
</dbReference>
<evidence type="ECO:0000256" key="8">
    <source>
        <dbReference type="PIRSR" id="PIRSR001434-2"/>
    </source>
</evidence>
<comment type="caution">
    <text evidence="10">The sequence shown here is derived from an EMBL/GenBank/DDBJ whole genome shotgun (WGS) entry which is preliminary data.</text>
</comment>
<name>A0A244CTK1_PSEDV</name>
<evidence type="ECO:0000256" key="3">
    <source>
        <dbReference type="ARBA" id="ARBA00022898"/>
    </source>
</evidence>
<keyword evidence="3 8" id="KW-0663">Pyridoxal phosphate</keyword>
<comment type="pathway">
    <text evidence="5">Amino-acid biosynthesis; L-methionine biosynthesis via de novo pathway; L-homocysteine from L-cystathionine: step 1/1.</text>
</comment>
<comment type="cofactor">
    <cofactor evidence="1 9">
        <name>pyridoxal 5'-phosphate</name>
        <dbReference type="ChEBI" id="CHEBI:597326"/>
    </cofactor>
</comment>
<dbReference type="GO" id="GO:0019450">
    <property type="term" value="P:L-cysteine catabolic process to pyruvate"/>
    <property type="evidence" value="ECO:0007669"/>
    <property type="project" value="TreeGrafter"/>
</dbReference>
<dbReference type="InterPro" id="IPR015424">
    <property type="entry name" value="PyrdxlP-dep_Trfase"/>
</dbReference>
<keyword evidence="4 10" id="KW-0456">Lyase</keyword>
<dbReference type="InterPro" id="IPR054542">
    <property type="entry name" value="Cys_met_metab_PP"/>
</dbReference>
<evidence type="ECO:0000256" key="4">
    <source>
        <dbReference type="ARBA" id="ARBA00023239"/>
    </source>
</evidence>
<evidence type="ECO:0000313" key="11">
    <source>
        <dbReference type="Proteomes" id="UP000194841"/>
    </source>
</evidence>
<dbReference type="PIRSF" id="PIRSF001434">
    <property type="entry name" value="CGS"/>
    <property type="match status" value="1"/>
</dbReference>
<reference evidence="10 11" key="1">
    <citation type="submission" date="2017-02" db="EMBL/GenBank/DDBJ databases">
        <title>Pseudoalteromonas ulvae TC14 Genome.</title>
        <authorList>
            <person name="Molmeret M."/>
        </authorList>
    </citation>
    <scope>NUCLEOTIDE SEQUENCE [LARGE SCALE GENOMIC DNA]</scope>
    <source>
        <strain evidence="10">TC14</strain>
    </source>
</reference>
<sequence length="394" mass="43756">METKMKKDTQIVSTGRKKEYTHGVVNPVVQRASTIVFDSVAQMKEAVKNRANKTLFYGRRGTTTHFALQDAITELENGAGCALYPSGAAAISNAIISFVKSGDHILMVDTAYEPTRDFCRVILNNMGVETTYYDPLIGEGIRDLIRPNTRLLFLESPGSISMEVQDVPLLSRIAHEHNMVVMLDNTYGNGYHFKPLDFGVDISIQAATKYIVGHSDVMMGVAVANEEHWPQLRENSYLMGQCTSADDAYLALRGLRTLSVRLQQHEKSALKIANWLSTHPLIDHVRHPALETCPGHEYFKRDFSGSNGLFSFVMKAGNQAAINALLDGLDHFKMGYSWGGFESLITANMGLQGLRSATGWQHGPIIRIHVGLEDCDDLLADLEQGLQQYQAYLE</sequence>
<dbReference type="SUPFAM" id="SSF53383">
    <property type="entry name" value="PLP-dependent transferases"/>
    <property type="match status" value="1"/>
</dbReference>
<proteinExistence type="inferred from homology"/>